<sequence>MSVTTLRGKIYTLSSLRKQVPEESFLQSISISDFRYTVTYLLETTRKQVPLSLLNFNTHFFAGGFGKRVGPLTISEFSIFYDLFGVQLTIDNILDRRLTDSFSFKGINYLEISDRCFYQLIYQVRLDCFTFIPTTTYQVRISCIHAENGFTRFPDITLDTN</sequence>
<reference evidence="1" key="1">
    <citation type="journal article" date="2018" name="Nature">
        <title>The evolutionary history of vertebrate RNA viruses.</title>
        <authorList>
            <person name="Shi M."/>
            <person name="Lin X.D."/>
            <person name="Chen X."/>
            <person name="Tian J.H."/>
            <person name="Chen L.J."/>
            <person name="Li K."/>
            <person name="Wang W."/>
            <person name="Eden J.S."/>
            <person name="Shen J.J."/>
            <person name="Liu L."/>
            <person name="Holmes E.C."/>
            <person name="Zhang Y.Z."/>
        </authorList>
    </citation>
    <scope>NUCLEOTIDE SEQUENCE</scope>
    <source>
        <strain evidence="1">LPWC187377</strain>
    </source>
</reference>
<name>A0A2P1GN99_9VIRU</name>
<protein>
    <submittedName>
        <fullName evidence="1">Uncharacterized protein</fullName>
    </submittedName>
</protein>
<accession>A0A2P1GN99</accession>
<evidence type="ECO:0000313" key="1">
    <source>
        <dbReference type="EMBL" id="AVM87476.1"/>
    </source>
</evidence>
<organism evidence="1">
    <name type="scientific">Hainan astro-like virus 2</name>
    <dbReference type="NCBI Taxonomy" id="2116150"/>
    <lineage>
        <taxon>Viruses</taxon>
        <taxon>Riboviria</taxon>
    </lineage>
</organism>
<dbReference type="EMBL" id="MG599874">
    <property type="protein sequence ID" value="AVM87476.1"/>
    <property type="molecule type" value="Genomic_RNA"/>
</dbReference>
<proteinExistence type="predicted"/>